<sequence>MDTQLALERMQAPATPVCNLCGGSAFGPGPGGRLGKDQLGPHCLACGSLERHRTGARVLQALYGGDLEWRRALLLGSEHGADPRWFAHCEALPSVRAGSLPDALAGCDAGSIDFLGMIHMFEYLDRDREAFARLLRLLSPRGVLQVCFADPRARPWTAIQVGPPGSVRRWYGRDLARHFRCDELGVAMRVHEAADPGTGAVLPVHFFHHQP</sequence>
<organism evidence="1 2">
    <name type="scientific">Massilia mucilaginosa</name>
    <dbReference type="NCBI Taxonomy" id="2609282"/>
    <lineage>
        <taxon>Bacteria</taxon>
        <taxon>Pseudomonadati</taxon>
        <taxon>Pseudomonadota</taxon>
        <taxon>Betaproteobacteria</taxon>
        <taxon>Burkholderiales</taxon>
        <taxon>Oxalobacteraceae</taxon>
        <taxon>Telluria group</taxon>
        <taxon>Massilia</taxon>
    </lineage>
</organism>
<gene>
    <name evidence="1" type="ORF">F2P45_12765</name>
</gene>
<evidence type="ECO:0008006" key="3">
    <source>
        <dbReference type="Google" id="ProtNLM"/>
    </source>
</evidence>
<dbReference type="RefSeq" id="WP_166875164.1">
    <property type="nucleotide sequence ID" value="NZ_WHJH01000012.1"/>
</dbReference>
<dbReference type="InterPro" id="IPR029063">
    <property type="entry name" value="SAM-dependent_MTases_sf"/>
</dbReference>
<evidence type="ECO:0000313" key="2">
    <source>
        <dbReference type="Proteomes" id="UP000609726"/>
    </source>
</evidence>
<proteinExistence type="predicted"/>
<protein>
    <recommendedName>
        <fullName evidence="3">Methyltransferase type 11 domain-containing protein</fullName>
    </recommendedName>
</protein>
<dbReference type="Gene3D" id="3.40.50.150">
    <property type="entry name" value="Vaccinia Virus protein VP39"/>
    <property type="match status" value="1"/>
</dbReference>
<dbReference type="EMBL" id="WHJH01000012">
    <property type="protein sequence ID" value="NHZ89878.1"/>
    <property type="molecule type" value="Genomic_DNA"/>
</dbReference>
<evidence type="ECO:0000313" key="1">
    <source>
        <dbReference type="EMBL" id="NHZ89878.1"/>
    </source>
</evidence>
<comment type="caution">
    <text evidence="1">The sequence shown here is derived from an EMBL/GenBank/DDBJ whole genome shotgun (WGS) entry which is preliminary data.</text>
</comment>
<reference evidence="1 2" key="1">
    <citation type="submission" date="2019-10" db="EMBL/GenBank/DDBJ databases">
        <title>Taxonomy of Antarctic Massilia spp.: description of Massilia rubra sp. nov., Massilia aquatica sp. nov., Massilia mucilaginosa sp. nov., Massilia frigida sp. nov. isolated from streams, lakes and regoliths.</title>
        <authorList>
            <person name="Holochova P."/>
            <person name="Sedlacek I."/>
            <person name="Kralova S."/>
            <person name="Maslanova I."/>
            <person name="Busse H.-J."/>
            <person name="Stankova E."/>
            <person name="Vrbovska V."/>
            <person name="Kovarovic V."/>
            <person name="Bartak M."/>
            <person name="Svec P."/>
            <person name="Pantucek R."/>
        </authorList>
    </citation>
    <scope>NUCLEOTIDE SEQUENCE [LARGE SCALE GENOMIC DNA]</scope>
    <source>
        <strain evidence="1 2">CCM 8733</strain>
    </source>
</reference>
<keyword evidence="2" id="KW-1185">Reference proteome</keyword>
<accession>A0ABX0NSZ4</accession>
<dbReference type="SUPFAM" id="SSF53335">
    <property type="entry name" value="S-adenosyl-L-methionine-dependent methyltransferases"/>
    <property type="match status" value="1"/>
</dbReference>
<name>A0ABX0NSZ4_9BURK</name>
<dbReference type="Proteomes" id="UP000609726">
    <property type="component" value="Unassembled WGS sequence"/>
</dbReference>